<dbReference type="Proteomes" id="UP001143480">
    <property type="component" value="Unassembled WGS sequence"/>
</dbReference>
<comment type="caution">
    <text evidence="1">The sequence shown here is derived from an EMBL/GenBank/DDBJ whole genome shotgun (WGS) entry which is preliminary data.</text>
</comment>
<proteinExistence type="predicted"/>
<protein>
    <submittedName>
        <fullName evidence="1">Uncharacterized protein</fullName>
    </submittedName>
</protein>
<evidence type="ECO:0000313" key="1">
    <source>
        <dbReference type="EMBL" id="GLL01673.1"/>
    </source>
</evidence>
<name>A0A9W6KHL8_9ACTN</name>
<keyword evidence="2" id="KW-1185">Reference proteome</keyword>
<organism evidence="1 2">
    <name type="scientific">Dactylosporangium matsuzakiense</name>
    <dbReference type="NCBI Taxonomy" id="53360"/>
    <lineage>
        <taxon>Bacteria</taxon>
        <taxon>Bacillati</taxon>
        <taxon>Actinomycetota</taxon>
        <taxon>Actinomycetes</taxon>
        <taxon>Micromonosporales</taxon>
        <taxon>Micromonosporaceae</taxon>
        <taxon>Dactylosporangium</taxon>
    </lineage>
</organism>
<reference evidence="1" key="2">
    <citation type="submission" date="2023-01" db="EMBL/GenBank/DDBJ databases">
        <authorList>
            <person name="Sun Q."/>
            <person name="Evtushenko L."/>
        </authorList>
    </citation>
    <scope>NUCLEOTIDE SEQUENCE</scope>
    <source>
        <strain evidence="1">VKM Ac-1321</strain>
    </source>
</reference>
<sequence>MRIVNETMGRSSPVGDTVPRMAAEFILVFFAAFHFRRAHASARDFG</sequence>
<gene>
    <name evidence="1" type="ORF">GCM10017581_034150</name>
</gene>
<accession>A0A9W6KHL8</accession>
<reference evidence="1" key="1">
    <citation type="journal article" date="2014" name="Int. J. Syst. Evol. Microbiol.">
        <title>Complete genome sequence of Corynebacterium casei LMG S-19264T (=DSM 44701T), isolated from a smear-ripened cheese.</title>
        <authorList>
            <consortium name="US DOE Joint Genome Institute (JGI-PGF)"/>
            <person name="Walter F."/>
            <person name="Albersmeier A."/>
            <person name="Kalinowski J."/>
            <person name="Ruckert C."/>
        </authorList>
    </citation>
    <scope>NUCLEOTIDE SEQUENCE</scope>
    <source>
        <strain evidence="1">VKM Ac-1321</strain>
    </source>
</reference>
<evidence type="ECO:0000313" key="2">
    <source>
        <dbReference type="Proteomes" id="UP001143480"/>
    </source>
</evidence>
<dbReference type="AlphaFoldDB" id="A0A9W6KHL8"/>
<dbReference type="EMBL" id="BSFP01000017">
    <property type="protein sequence ID" value="GLL01673.1"/>
    <property type="molecule type" value="Genomic_DNA"/>
</dbReference>